<evidence type="ECO:0000256" key="4">
    <source>
        <dbReference type="ARBA" id="ARBA00022676"/>
    </source>
</evidence>
<evidence type="ECO:0000313" key="17">
    <source>
        <dbReference type="Proteomes" id="UP001652680"/>
    </source>
</evidence>
<evidence type="ECO:0000256" key="13">
    <source>
        <dbReference type="SAM" id="MobiDB-lite"/>
    </source>
</evidence>
<dbReference type="InterPro" id="IPR001503">
    <property type="entry name" value="Glyco_trans_10"/>
</dbReference>
<evidence type="ECO:0000256" key="5">
    <source>
        <dbReference type="ARBA" id="ARBA00022679"/>
    </source>
</evidence>
<feature type="domain" description="Fucosyltransferase C-terminal" evidence="14">
    <location>
        <begin position="270"/>
        <end position="425"/>
    </location>
</feature>
<reference evidence="17" key="1">
    <citation type="journal article" date="2021" name="Elife">
        <title>Highly contiguous assemblies of 101 drosophilid genomes.</title>
        <authorList>
            <person name="Kim B.Y."/>
            <person name="Wang J.R."/>
            <person name="Miller D.E."/>
            <person name="Barmina O."/>
            <person name="Delaney E."/>
            <person name="Thompson A."/>
            <person name="Comeault A.A."/>
            <person name="Peede D."/>
            <person name="D'Agostino E.R."/>
            <person name="Pelaez J."/>
            <person name="Aguilar J.M."/>
            <person name="Haji D."/>
            <person name="Matsunaga T."/>
            <person name="Armstrong E.E."/>
            <person name="Zych M."/>
            <person name="Ogawa Y."/>
            <person name="Stamenkovic-Radak M."/>
            <person name="Jelic M."/>
            <person name="Veselinovic M.S."/>
            <person name="Tanaskovic M."/>
            <person name="Eric P."/>
            <person name="Gao J.J."/>
            <person name="Katoh T.K."/>
            <person name="Toda M.J."/>
            <person name="Watabe H."/>
            <person name="Watada M."/>
            <person name="Davis J.S."/>
            <person name="Moyle L.C."/>
            <person name="Manoli G."/>
            <person name="Bertolini E."/>
            <person name="Kostal V."/>
            <person name="Hawley R.S."/>
            <person name="Takahashi A."/>
            <person name="Jones C.D."/>
            <person name="Price D.K."/>
            <person name="Whiteman N."/>
            <person name="Kopp A."/>
            <person name="Matute D.R."/>
            <person name="Petrov D.A."/>
        </authorList>
    </citation>
    <scope>NUCLEOTIDE SEQUENCE [LARGE SCALE GENOMIC DNA]</scope>
</reference>
<gene>
    <name evidence="18 19" type="primary">LOC108039924</name>
    <name evidence="16" type="synonym">108039924</name>
</gene>
<dbReference type="GO" id="GO:0032580">
    <property type="term" value="C:Golgi cisterna membrane"/>
    <property type="evidence" value="ECO:0007669"/>
    <property type="project" value="UniProtKB-SubCell"/>
</dbReference>
<comment type="subcellular location">
    <subcellularLocation>
        <location evidence="1 12">Golgi apparatus</location>
        <location evidence="1 12">Golgi stack membrane</location>
        <topology evidence="1 12">Single-pass type II membrane protein</topology>
    </subcellularLocation>
</comment>
<keyword evidence="6 12" id="KW-0812">Transmembrane</keyword>
<accession>A0A6P4E3L1</accession>
<evidence type="ECO:0000256" key="1">
    <source>
        <dbReference type="ARBA" id="ARBA00004447"/>
    </source>
</evidence>
<dbReference type="EnsemblMetazoa" id="XM_017117103.2">
    <property type="protein sequence ID" value="XP_016972592.1"/>
    <property type="gene ID" value="LOC108039924"/>
</dbReference>
<evidence type="ECO:0000256" key="11">
    <source>
        <dbReference type="ARBA" id="ARBA00023180"/>
    </source>
</evidence>
<keyword evidence="17" id="KW-1185">Reference proteome</keyword>
<evidence type="ECO:0000313" key="19">
    <source>
        <dbReference type="RefSeq" id="XP_016972592.1"/>
    </source>
</evidence>
<protein>
    <recommendedName>
        <fullName evidence="12">Fucosyltransferase</fullName>
        <ecNumber evidence="12">2.4.1.-</ecNumber>
    </recommendedName>
</protein>
<dbReference type="InterPro" id="IPR055270">
    <property type="entry name" value="Glyco_tran_10_C"/>
</dbReference>
<dbReference type="AlphaFoldDB" id="A0A6P4E3L1"/>
<keyword evidence="8 12" id="KW-1133">Transmembrane helix</keyword>
<feature type="domain" description="Fucosyltransferase N-terminal" evidence="15">
    <location>
        <begin position="131"/>
        <end position="229"/>
    </location>
</feature>
<feature type="region of interest" description="Disordered" evidence="13">
    <location>
        <begin position="1"/>
        <end position="81"/>
    </location>
</feature>
<dbReference type="EC" id="2.4.1.-" evidence="12"/>
<dbReference type="InterPro" id="IPR038577">
    <property type="entry name" value="GT10-like_C_sf"/>
</dbReference>
<evidence type="ECO:0000256" key="12">
    <source>
        <dbReference type="RuleBase" id="RU003832"/>
    </source>
</evidence>
<evidence type="ECO:0000259" key="14">
    <source>
        <dbReference type="Pfam" id="PF00852"/>
    </source>
</evidence>
<comment type="similarity">
    <text evidence="3 12">Belongs to the glycosyltransferase 10 family.</text>
</comment>
<dbReference type="GeneID" id="108039924"/>
<evidence type="ECO:0000256" key="8">
    <source>
        <dbReference type="ARBA" id="ARBA00022989"/>
    </source>
</evidence>
<proteinExistence type="inferred from homology"/>
<evidence type="ECO:0000313" key="16">
    <source>
        <dbReference type="EnsemblMetazoa" id="XP_016972590.1"/>
    </source>
</evidence>
<dbReference type="RefSeq" id="XP_016972592.1">
    <property type="nucleotide sequence ID" value="XM_017117103.1"/>
</dbReference>
<keyword evidence="10 12" id="KW-0472">Membrane</keyword>
<feature type="transmembrane region" description="Helical" evidence="12">
    <location>
        <begin position="99"/>
        <end position="119"/>
    </location>
</feature>
<reference evidence="16" key="3">
    <citation type="submission" date="2025-05" db="UniProtKB">
        <authorList>
            <consortium name="EnsemblMetazoa"/>
        </authorList>
    </citation>
    <scope>IDENTIFICATION</scope>
</reference>
<keyword evidence="5 12" id="KW-0808">Transferase</keyword>
<keyword evidence="11" id="KW-0325">Glycoprotein</keyword>
<dbReference type="RefSeq" id="XP_016972590.1">
    <property type="nucleotide sequence ID" value="XM_017117101.1"/>
</dbReference>
<evidence type="ECO:0000256" key="6">
    <source>
        <dbReference type="ARBA" id="ARBA00022692"/>
    </source>
</evidence>
<name>A0A6P4E3L1_DRORH</name>
<reference evidence="18 19" key="2">
    <citation type="submission" date="2025-04" db="UniProtKB">
        <authorList>
            <consortium name="RefSeq"/>
        </authorList>
    </citation>
    <scope>IDENTIFICATION</scope>
</reference>
<sequence length="451" mass="52326">MPIDKLRGTPVDKILSFRRNPDPQQQQQQQTDEMEDIPRFLPPQLLTEEATAKDTSRRMPDSDSINSEDAVRLPPPRRSPVSMRNLQRELYSPNQCMNVLKAIVAVVTICVLFATIPLYRRLRIEKETRLRMILLWNEQLMTGGTAHMECGCLVTTRRNHNDKPFDAVVFNADQPYSFAGLDSIKHTPDYYVVYSAKKPLSFTQNPMPGLMLPPFNLTMTYRLDSQLVWTDYYFSHPNLARRLNSFRNPSQNFGDDLPGSINERLESEISKKTRLAVYLWFDVDQNTLSESLYLEELRKYADLDAHDSCLGPDDCSHYHFMLIFETSACPDYVPSQMLMAMDKLIVPVLIGGGNLTNLVPPHSYISGLDFSTPKDLIDHLIELTDNREEYRRYFWWHSIYKLRQAIQPYCALCSLIQKAPEERQIRQGSSKLAFINWWTEYQCPNRSTTFL</sequence>
<evidence type="ECO:0000256" key="7">
    <source>
        <dbReference type="ARBA" id="ARBA00022968"/>
    </source>
</evidence>
<evidence type="ECO:0000313" key="18">
    <source>
        <dbReference type="RefSeq" id="XP_016972590.1"/>
    </source>
</evidence>
<dbReference type="SUPFAM" id="SSF53756">
    <property type="entry name" value="UDP-Glycosyltransferase/glycogen phosphorylase"/>
    <property type="match status" value="1"/>
</dbReference>
<keyword evidence="4 12" id="KW-0328">Glycosyltransferase</keyword>
<dbReference type="Gene3D" id="3.40.50.11660">
    <property type="entry name" value="Glycosyl transferase family 10, C-terminal domain"/>
    <property type="match status" value="1"/>
</dbReference>
<feature type="compositionally biased region" description="Basic and acidic residues" evidence="13">
    <location>
        <begin position="50"/>
        <end position="61"/>
    </location>
</feature>
<dbReference type="Proteomes" id="UP001652680">
    <property type="component" value="Unassembled WGS sequence"/>
</dbReference>
<keyword evidence="9 12" id="KW-0333">Golgi apparatus</keyword>
<evidence type="ECO:0000259" key="15">
    <source>
        <dbReference type="Pfam" id="PF17039"/>
    </source>
</evidence>
<dbReference type="Pfam" id="PF00852">
    <property type="entry name" value="Glyco_transf_10"/>
    <property type="match status" value="1"/>
</dbReference>
<dbReference type="Pfam" id="PF17039">
    <property type="entry name" value="Glyco_tran_10_N"/>
    <property type="match status" value="1"/>
</dbReference>
<dbReference type="InterPro" id="IPR031481">
    <property type="entry name" value="Glyco_tran_10_N"/>
</dbReference>
<evidence type="ECO:0000256" key="2">
    <source>
        <dbReference type="ARBA" id="ARBA00004922"/>
    </source>
</evidence>
<dbReference type="OrthoDB" id="427096at2759"/>
<evidence type="ECO:0000256" key="9">
    <source>
        <dbReference type="ARBA" id="ARBA00023034"/>
    </source>
</evidence>
<dbReference type="UniPathway" id="UPA00378"/>
<comment type="pathway">
    <text evidence="2">Protein modification; protein glycosylation.</text>
</comment>
<evidence type="ECO:0000256" key="10">
    <source>
        <dbReference type="ARBA" id="ARBA00023136"/>
    </source>
</evidence>
<keyword evidence="7" id="KW-0735">Signal-anchor</keyword>
<organism evidence="18">
    <name type="scientific">Drosophila rhopaloa</name>
    <name type="common">Fruit fly</name>
    <dbReference type="NCBI Taxonomy" id="1041015"/>
    <lineage>
        <taxon>Eukaryota</taxon>
        <taxon>Metazoa</taxon>
        <taxon>Ecdysozoa</taxon>
        <taxon>Arthropoda</taxon>
        <taxon>Hexapoda</taxon>
        <taxon>Insecta</taxon>
        <taxon>Pterygota</taxon>
        <taxon>Neoptera</taxon>
        <taxon>Endopterygota</taxon>
        <taxon>Diptera</taxon>
        <taxon>Brachycera</taxon>
        <taxon>Muscomorpha</taxon>
        <taxon>Ephydroidea</taxon>
        <taxon>Drosophilidae</taxon>
        <taxon>Drosophila</taxon>
        <taxon>Sophophora</taxon>
    </lineage>
</organism>
<dbReference type="PANTHER" id="PTHR48438:SF1">
    <property type="entry name" value="ALPHA-(1,3)-FUCOSYLTRANSFERASE C-RELATED"/>
    <property type="match status" value="1"/>
</dbReference>
<evidence type="ECO:0000256" key="3">
    <source>
        <dbReference type="ARBA" id="ARBA00008919"/>
    </source>
</evidence>
<dbReference type="EnsemblMetazoa" id="XM_017117101.2">
    <property type="protein sequence ID" value="XP_016972590.1"/>
    <property type="gene ID" value="LOC108039924"/>
</dbReference>
<dbReference type="PANTHER" id="PTHR48438">
    <property type="entry name" value="ALPHA-(1,3)-FUCOSYLTRANSFERASE C-RELATED"/>
    <property type="match status" value="1"/>
</dbReference>
<dbReference type="GO" id="GO:0008417">
    <property type="term" value="F:fucosyltransferase activity"/>
    <property type="evidence" value="ECO:0007669"/>
    <property type="project" value="InterPro"/>
</dbReference>